<keyword evidence="4 11" id="KW-0378">Hydrolase</keyword>
<evidence type="ECO:0000256" key="3">
    <source>
        <dbReference type="ARBA" id="ARBA00022741"/>
    </source>
</evidence>
<keyword evidence="2" id="KW-0963">Cytoplasm</keyword>
<dbReference type="EMBL" id="VFOS01000001">
    <property type="protein sequence ID" value="TQL64386.1"/>
    <property type="molecule type" value="Genomic_DNA"/>
</dbReference>
<dbReference type="GO" id="GO:0005524">
    <property type="term" value="F:ATP binding"/>
    <property type="evidence" value="ECO:0007669"/>
    <property type="project" value="UniProtKB-KW"/>
</dbReference>
<accession>A0A542ZVV7</accession>
<dbReference type="Gene3D" id="3.40.50.300">
    <property type="entry name" value="P-loop containing nucleotide triphosphate hydrolases"/>
    <property type="match status" value="2"/>
</dbReference>
<dbReference type="InterPro" id="IPR057325">
    <property type="entry name" value="DeaD_dimer"/>
</dbReference>
<evidence type="ECO:0000256" key="1">
    <source>
        <dbReference type="ARBA" id="ARBA00012552"/>
    </source>
</evidence>
<dbReference type="InterPro" id="IPR027417">
    <property type="entry name" value="P-loop_NTPase"/>
</dbReference>
<keyword evidence="7" id="KW-0346">Stress response</keyword>
<evidence type="ECO:0000259" key="15">
    <source>
        <dbReference type="PROSITE" id="PS51195"/>
    </source>
</evidence>
<dbReference type="AlphaFoldDB" id="A0A542ZVV7"/>
<dbReference type="GO" id="GO:0003724">
    <property type="term" value="F:RNA helicase activity"/>
    <property type="evidence" value="ECO:0007669"/>
    <property type="project" value="UniProtKB-EC"/>
</dbReference>
<dbReference type="PROSITE" id="PS51194">
    <property type="entry name" value="HELICASE_CTER"/>
    <property type="match status" value="1"/>
</dbReference>
<evidence type="ECO:0000256" key="8">
    <source>
        <dbReference type="ARBA" id="ARBA00038437"/>
    </source>
</evidence>
<evidence type="ECO:0000313" key="16">
    <source>
        <dbReference type="EMBL" id="TQL64386.1"/>
    </source>
</evidence>
<feature type="compositionally biased region" description="Basic and acidic residues" evidence="12">
    <location>
        <begin position="518"/>
        <end position="533"/>
    </location>
</feature>
<dbReference type="InterPro" id="IPR044742">
    <property type="entry name" value="DEAD/DEAH_RhlB"/>
</dbReference>
<evidence type="ECO:0000256" key="9">
    <source>
        <dbReference type="ARBA" id="ARBA00047984"/>
    </source>
</evidence>
<proteinExistence type="inferred from homology"/>
<evidence type="ECO:0000256" key="6">
    <source>
        <dbReference type="ARBA" id="ARBA00022840"/>
    </source>
</evidence>
<dbReference type="PANTHER" id="PTHR47963">
    <property type="entry name" value="DEAD-BOX ATP-DEPENDENT RNA HELICASE 47, MITOCHONDRIAL"/>
    <property type="match status" value="1"/>
</dbReference>
<dbReference type="Pfam" id="PF00270">
    <property type="entry name" value="DEAD"/>
    <property type="match status" value="1"/>
</dbReference>
<feature type="domain" description="Helicase C-terminal" evidence="14">
    <location>
        <begin position="293"/>
        <end position="438"/>
    </location>
</feature>
<dbReference type="PANTHER" id="PTHR47963:SF8">
    <property type="entry name" value="ATP-DEPENDENT RNA HELICASE DEAD"/>
    <property type="match status" value="1"/>
</dbReference>
<dbReference type="GO" id="GO:0016787">
    <property type="term" value="F:hydrolase activity"/>
    <property type="evidence" value="ECO:0007669"/>
    <property type="project" value="UniProtKB-KW"/>
</dbReference>
<dbReference type="GO" id="GO:0005829">
    <property type="term" value="C:cytosol"/>
    <property type="evidence" value="ECO:0007669"/>
    <property type="project" value="TreeGrafter"/>
</dbReference>
<feature type="short sequence motif" description="Q motif" evidence="10">
    <location>
        <begin position="64"/>
        <end position="92"/>
    </location>
</feature>
<comment type="caution">
    <text evidence="16">The sequence shown here is derived from an EMBL/GenBank/DDBJ whole genome shotgun (WGS) entry which is preliminary data.</text>
</comment>
<dbReference type="CDD" id="cd18787">
    <property type="entry name" value="SF2_C_DEAD"/>
    <property type="match status" value="1"/>
</dbReference>
<keyword evidence="5 11" id="KW-0347">Helicase</keyword>
<dbReference type="Gene3D" id="3.30.70.330">
    <property type="match status" value="1"/>
</dbReference>
<dbReference type="GO" id="GO:0009409">
    <property type="term" value="P:response to cold"/>
    <property type="evidence" value="ECO:0007669"/>
    <property type="project" value="TreeGrafter"/>
</dbReference>
<dbReference type="PROSITE" id="PS00039">
    <property type="entry name" value="DEAD_ATP_HELICASE"/>
    <property type="match status" value="1"/>
</dbReference>
<dbReference type="SUPFAM" id="SSF52540">
    <property type="entry name" value="P-loop containing nucleoside triphosphate hydrolases"/>
    <property type="match status" value="1"/>
</dbReference>
<dbReference type="InterPro" id="IPR011545">
    <property type="entry name" value="DEAD/DEAH_box_helicase_dom"/>
</dbReference>
<gene>
    <name evidence="16" type="ORF">FB461_0888</name>
</gene>
<keyword evidence="6 11" id="KW-0067">ATP-binding</keyword>
<dbReference type="Pfam" id="PF03880">
    <property type="entry name" value="DbpA"/>
    <property type="match status" value="1"/>
</dbReference>
<feature type="region of interest" description="Disordered" evidence="12">
    <location>
        <begin position="626"/>
        <end position="703"/>
    </location>
</feature>
<evidence type="ECO:0000256" key="10">
    <source>
        <dbReference type="PROSITE-ProRule" id="PRU00552"/>
    </source>
</evidence>
<feature type="domain" description="Helicase ATP-binding" evidence="13">
    <location>
        <begin position="95"/>
        <end position="266"/>
    </location>
</feature>
<dbReference type="InterPro" id="IPR012677">
    <property type="entry name" value="Nucleotide-bd_a/b_plait_sf"/>
</dbReference>
<feature type="domain" description="DEAD-box RNA helicase Q" evidence="15">
    <location>
        <begin position="64"/>
        <end position="92"/>
    </location>
</feature>
<dbReference type="InterPro" id="IPR001650">
    <property type="entry name" value="Helicase_C-like"/>
</dbReference>
<dbReference type="EC" id="3.6.4.13" evidence="1"/>
<dbReference type="Pfam" id="PF00271">
    <property type="entry name" value="Helicase_C"/>
    <property type="match status" value="1"/>
</dbReference>
<dbReference type="CDD" id="cd00268">
    <property type="entry name" value="DEADc"/>
    <property type="match status" value="1"/>
</dbReference>
<evidence type="ECO:0000256" key="4">
    <source>
        <dbReference type="ARBA" id="ARBA00022801"/>
    </source>
</evidence>
<dbReference type="PROSITE" id="PS51192">
    <property type="entry name" value="HELICASE_ATP_BIND_1"/>
    <property type="match status" value="1"/>
</dbReference>
<organism evidence="16 17">
    <name type="scientific">Rarobacter faecitabidus</name>
    <dbReference type="NCBI Taxonomy" id="13243"/>
    <lineage>
        <taxon>Bacteria</taxon>
        <taxon>Bacillati</taxon>
        <taxon>Actinomycetota</taxon>
        <taxon>Actinomycetes</taxon>
        <taxon>Micrococcales</taxon>
        <taxon>Rarobacteraceae</taxon>
        <taxon>Rarobacter</taxon>
    </lineage>
</organism>
<comment type="catalytic activity">
    <reaction evidence="9">
        <text>ATP + H2O = ADP + phosphate + H(+)</text>
        <dbReference type="Rhea" id="RHEA:13065"/>
        <dbReference type="ChEBI" id="CHEBI:15377"/>
        <dbReference type="ChEBI" id="CHEBI:15378"/>
        <dbReference type="ChEBI" id="CHEBI:30616"/>
        <dbReference type="ChEBI" id="CHEBI:43474"/>
        <dbReference type="ChEBI" id="CHEBI:456216"/>
        <dbReference type="EC" id="3.6.4.13"/>
    </reaction>
</comment>
<dbReference type="PROSITE" id="PS51195">
    <property type="entry name" value="Q_MOTIF"/>
    <property type="match status" value="1"/>
</dbReference>
<dbReference type="GO" id="GO:0005840">
    <property type="term" value="C:ribosome"/>
    <property type="evidence" value="ECO:0007669"/>
    <property type="project" value="TreeGrafter"/>
</dbReference>
<dbReference type="InterPro" id="IPR050547">
    <property type="entry name" value="DEAD_box_RNA_helicases"/>
</dbReference>
<evidence type="ECO:0000259" key="14">
    <source>
        <dbReference type="PROSITE" id="PS51194"/>
    </source>
</evidence>
<evidence type="ECO:0000256" key="5">
    <source>
        <dbReference type="ARBA" id="ARBA00022806"/>
    </source>
</evidence>
<sequence>MGTITRIPLQWLGNYAYDVLDYTAPPVRLPAFAATTRSPFLTLLSHRKRSFFVTSAVPNSDTEPAFADLDLPSALLDAVTTLGFTTPTQIQAAAIPALLAGRDITGIAQTGTGKTAAFGLPLISGIDADGRYLQAVVLTPTRELAIQVGDALQSFAQHVADVSVATVYGGAPYGPQIRALENGAQILVGTPGRVIDHLERGTADFSHVGMLVLDEADEMLRMGFAEDVDTIFAKAPRERQVALFSATMPPGIRRVAREHLKDPVEIAVARQSTTVSAVTQQFAMVPLRHKIGALSRVLITSEADAAIVFCRTRAAAEEVGIELASRGLIAATISGDVAQRDREKIVDRLRSGAIDVLVATDVAARGLDVERIGLVVNYDLPRESEAYVHRIGRTGRAGRAGTALTFISPRERGKLRNIERAIRTDLTEIQIPSPLDVSAHRTRKLLERVDSRLEAGRLGLYKELLGEYLAGHGDKQVEDVLSAVLALGVGDSGPSAQRAQEQAEHEELVAAARPPKTRARDDYEGSARRDRFQGEAGGRGPRRHFNDDAAPVHRSRPSTTPGATKYRVSVGFDTGAEPRGIVGALTNEGGLRGSDIGKIAMFGSFALVEIGPALDANQMKRLSRAKVGGRPLRLQVDDGPRPRTDRPRSERGERGGYDQGSRERGNYDRRDRGERGGDRFRGGDQGKGRSPYAGGKPNRGRSY</sequence>
<dbReference type="InterPro" id="IPR000629">
    <property type="entry name" value="RNA-helicase_DEAD-box_CS"/>
</dbReference>
<keyword evidence="3 11" id="KW-0547">Nucleotide-binding</keyword>
<dbReference type="SMART" id="SM00487">
    <property type="entry name" value="DEXDc"/>
    <property type="match status" value="1"/>
</dbReference>
<evidence type="ECO:0000256" key="7">
    <source>
        <dbReference type="ARBA" id="ARBA00023016"/>
    </source>
</evidence>
<evidence type="ECO:0000256" key="11">
    <source>
        <dbReference type="RuleBase" id="RU000492"/>
    </source>
</evidence>
<keyword evidence="17" id="KW-1185">Reference proteome</keyword>
<dbReference type="Proteomes" id="UP000315389">
    <property type="component" value="Unassembled WGS sequence"/>
</dbReference>
<name>A0A542ZVV7_RARFA</name>
<evidence type="ECO:0000313" key="17">
    <source>
        <dbReference type="Proteomes" id="UP000315389"/>
    </source>
</evidence>
<dbReference type="SMART" id="SM00490">
    <property type="entry name" value="HELICc"/>
    <property type="match status" value="1"/>
</dbReference>
<dbReference type="FunFam" id="3.40.50.300:FF:000108">
    <property type="entry name" value="ATP-dependent RNA helicase RhlE"/>
    <property type="match status" value="1"/>
</dbReference>
<evidence type="ECO:0000256" key="12">
    <source>
        <dbReference type="SAM" id="MobiDB-lite"/>
    </source>
</evidence>
<reference evidence="16 17" key="1">
    <citation type="submission" date="2019-06" db="EMBL/GenBank/DDBJ databases">
        <title>Sequencing the genomes of 1000 actinobacteria strains.</title>
        <authorList>
            <person name="Klenk H.-P."/>
        </authorList>
    </citation>
    <scope>NUCLEOTIDE SEQUENCE [LARGE SCALE GENOMIC DNA]</scope>
    <source>
        <strain evidence="16 17">DSM 4813</strain>
    </source>
</reference>
<feature type="region of interest" description="Disordered" evidence="12">
    <location>
        <begin position="492"/>
        <end position="566"/>
    </location>
</feature>
<feature type="compositionally biased region" description="Basic and acidic residues" evidence="12">
    <location>
        <begin position="635"/>
        <end position="687"/>
    </location>
</feature>
<dbReference type="InterPro" id="IPR014014">
    <property type="entry name" value="RNA_helicase_DEAD_Q_motif"/>
</dbReference>
<comment type="similarity">
    <text evidence="8 11">Belongs to the DEAD box helicase family.</text>
</comment>
<protein>
    <recommendedName>
        <fullName evidence="1">RNA helicase</fullName>
        <ecNumber evidence="1">3.6.4.13</ecNumber>
    </recommendedName>
</protein>
<dbReference type="GO" id="GO:0033592">
    <property type="term" value="F:RNA strand annealing activity"/>
    <property type="evidence" value="ECO:0007669"/>
    <property type="project" value="TreeGrafter"/>
</dbReference>
<dbReference type="InterPro" id="IPR005580">
    <property type="entry name" value="DbpA/CsdA_RNA-bd_dom"/>
</dbReference>
<evidence type="ECO:0000256" key="2">
    <source>
        <dbReference type="ARBA" id="ARBA00022490"/>
    </source>
</evidence>
<dbReference type="InterPro" id="IPR014001">
    <property type="entry name" value="Helicase_ATP-bd"/>
</dbReference>
<evidence type="ECO:0000259" key="13">
    <source>
        <dbReference type="PROSITE" id="PS51192"/>
    </source>
</evidence>
<dbReference type="Pfam" id="PF25399">
    <property type="entry name" value="DeaD_dimer"/>
    <property type="match status" value="1"/>
</dbReference>